<dbReference type="HAMAP" id="MF_00074">
    <property type="entry name" value="16SrRNA_methyltr_G"/>
    <property type="match status" value="1"/>
</dbReference>
<evidence type="ECO:0000256" key="3">
    <source>
        <dbReference type="ARBA" id="ARBA00022603"/>
    </source>
</evidence>
<feature type="binding site" evidence="6">
    <location>
        <position position="76"/>
    </location>
    <ligand>
        <name>S-adenosyl-L-methionine</name>
        <dbReference type="ChEBI" id="CHEBI:59789"/>
    </ligand>
</feature>
<comment type="caution">
    <text evidence="7">The sequence shown here is derived from an EMBL/GenBank/DDBJ whole genome shotgun (WGS) entry which is preliminary data.</text>
</comment>
<evidence type="ECO:0000256" key="5">
    <source>
        <dbReference type="ARBA" id="ARBA00022691"/>
    </source>
</evidence>
<dbReference type="AlphaFoldDB" id="A0A4R2CNN2"/>
<dbReference type="Pfam" id="PF02527">
    <property type="entry name" value="GidB"/>
    <property type="match status" value="1"/>
</dbReference>
<keyword evidence="1 6" id="KW-0963">Cytoplasm</keyword>
<dbReference type="NCBIfam" id="TIGR00138">
    <property type="entry name" value="rsmG_gidB"/>
    <property type="match status" value="1"/>
</dbReference>
<dbReference type="Proteomes" id="UP000295351">
    <property type="component" value="Unassembled WGS sequence"/>
</dbReference>
<keyword evidence="3 6" id="KW-0489">Methyltransferase</keyword>
<comment type="catalytic activity">
    <reaction evidence="6">
        <text>guanosine(527) in 16S rRNA + S-adenosyl-L-methionine = N(7)-methylguanosine(527) in 16S rRNA + S-adenosyl-L-homocysteine</text>
        <dbReference type="Rhea" id="RHEA:42732"/>
        <dbReference type="Rhea" id="RHEA-COMP:10209"/>
        <dbReference type="Rhea" id="RHEA-COMP:10210"/>
        <dbReference type="ChEBI" id="CHEBI:57856"/>
        <dbReference type="ChEBI" id="CHEBI:59789"/>
        <dbReference type="ChEBI" id="CHEBI:74269"/>
        <dbReference type="ChEBI" id="CHEBI:74480"/>
        <dbReference type="EC" id="2.1.1.170"/>
    </reaction>
</comment>
<dbReference type="EC" id="2.1.1.170" evidence="6"/>
<keyword evidence="2 6" id="KW-0698">rRNA processing</keyword>
<comment type="subcellular location">
    <subcellularLocation>
        <location evidence="6">Cytoplasm</location>
    </subcellularLocation>
</comment>
<evidence type="ECO:0000256" key="2">
    <source>
        <dbReference type="ARBA" id="ARBA00022552"/>
    </source>
</evidence>
<comment type="caution">
    <text evidence="6">Lacks conserved residue(s) required for the propagation of feature annotation.</text>
</comment>
<evidence type="ECO:0000313" key="7">
    <source>
        <dbReference type="EMBL" id="TCN42546.1"/>
    </source>
</evidence>
<keyword evidence="5 6" id="KW-0949">S-adenosyl-L-methionine</keyword>
<dbReference type="RefSeq" id="WP_133035142.1">
    <property type="nucleotide sequence ID" value="NZ_BAABEI010000012.1"/>
</dbReference>
<feature type="binding site" evidence="6">
    <location>
        <position position="140"/>
    </location>
    <ligand>
        <name>S-adenosyl-L-methionine</name>
        <dbReference type="ChEBI" id="CHEBI:59789"/>
    </ligand>
</feature>
<evidence type="ECO:0000256" key="4">
    <source>
        <dbReference type="ARBA" id="ARBA00022679"/>
    </source>
</evidence>
<evidence type="ECO:0000313" key="8">
    <source>
        <dbReference type="Proteomes" id="UP000295351"/>
    </source>
</evidence>
<protein>
    <recommendedName>
        <fullName evidence="6">Ribosomal RNA small subunit methyltransferase G</fullName>
        <ecNumber evidence="6">2.1.1.170</ecNumber>
    </recommendedName>
    <alternativeName>
        <fullName evidence="6">16S rRNA 7-methylguanosine methyltransferase</fullName>
        <shortName evidence="6">16S rRNA m7G methyltransferase</shortName>
    </alternativeName>
</protein>
<dbReference type="Gene3D" id="3.40.50.150">
    <property type="entry name" value="Vaccinia Virus protein VP39"/>
    <property type="match status" value="1"/>
</dbReference>
<evidence type="ECO:0000256" key="6">
    <source>
        <dbReference type="HAMAP-Rule" id="MF_00074"/>
    </source>
</evidence>
<gene>
    <name evidence="6" type="primary">rsmG</name>
    <name evidence="7" type="ORF">EV665_11174</name>
</gene>
<keyword evidence="8" id="KW-1185">Reference proteome</keyword>
<dbReference type="InterPro" id="IPR029063">
    <property type="entry name" value="SAM-dependent_MTases_sf"/>
</dbReference>
<keyword evidence="4 6" id="KW-0808">Transferase</keyword>
<dbReference type="SUPFAM" id="SSF53335">
    <property type="entry name" value="S-adenosyl-L-methionine-dependent methyltransferases"/>
    <property type="match status" value="1"/>
</dbReference>
<proteinExistence type="inferred from homology"/>
<dbReference type="PIRSF" id="PIRSF003078">
    <property type="entry name" value="GidB"/>
    <property type="match status" value="1"/>
</dbReference>
<sequence length="211" mass="23382">MNQLPREFASLNVSRETEDRLNAFVALFQKWAKTINLVAPSTLAEVWNRHIIDSVQIYALCPGPRIWADLGSGGGFPGIVTGILLVGAGDGWVHLVESNNKKAAFLRTAILETGARASVHAIRIEEAPTAIAHCDAISARALADLDLLLDFGLPWAERNPDLKFFLHKGRDYQREVEKAHGRWRFDLVKHASVVEPDSVVLELSKLSRKRG</sequence>
<comment type="similarity">
    <text evidence="6">Belongs to the methyltransferase superfamily. RNA methyltransferase RsmG family.</text>
</comment>
<dbReference type="EMBL" id="SLVX01000011">
    <property type="protein sequence ID" value="TCN42546.1"/>
    <property type="molecule type" value="Genomic_DNA"/>
</dbReference>
<dbReference type="GO" id="GO:0070043">
    <property type="term" value="F:rRNA (guanine-N7-)-methyltransferase activity"/>
    <property type="evidence" value="ECO:0007669"/>
    <property type="project" value="UniProtKB-UniRule"/>
</dbReference>
<name>A0A4R2CNN2_SHIGR</name>
<dbReference type="PANTHER" id="PTHR31760:SF0">
    <property type="entry name" value="S-ADENOSYL-L-METHIONINE-DEPENDENT METHYLTRANSFERASES SUPERFAMILY PROTEIN"/>
    <property type="match status" value="1"/>
</dbReference>
<feature type="binding site" evidence="6">
    <location>
        <position position="71"/>
    </location>
    <ligand>
        <name>S-adenosyl-L-methionine</name>
        <dbReference type="ChEBI" id="CHEBI:59789"/>
    </ligand>
</feature>
<accession>A0A4R2CNN2</accession>
<organism evidence="7 8">
    <name type="scientific">Shinella granuli</name>
    <dbReference type="NCBI Taxonomy" id="323621"/>
    <lineage>
        <taxon>Bacteria</taxon>
        <taxon>Pseudomonadati</taxon>
        <taxon>Pseudomonadota</taxon>
        <taxon>Alphaproteobacteria</taxon>
        <taxon>Hyphomicrobiales</taxon>
        <taxon>Rhizobiaceae</taxon>
        <taxon>Shinella</taxon>
    </lineage>
</organism>
<dbReference type="InterPro" id="IPR003682">
    <property type="entry name" value="rRNA_ssu_MeTfrase_G"/>
</dbReference>
<feature type="binding site" evidence="6">
    <location>
        <begin position="124"/>
        <end position="125"/>
    </location>
    <ligand>
        <name>S-adenosyl-L-methionine</name>
        <dbReference type="ChEBI" id="CHEBI:59789"/>
    </ligand>
</feature>
<evidence type="ECO:0000256" key="1">
    <source>
        <dbReference type="ARBA" id="ARBA00022490"/>
    </source>
</evidence>
<reference evidence="7 8" key="1">
    <citation type="submission" date="2019-03" db="EMBL/GenBank/DDBJ databases">
        <title>Genomic Encyclopedia of Type Strains, Phase IV (KMG-IV): sequencing the most valuable type-strain genomes for metagenomic binning, comparative biology and taxonomic classification.</title>
        <authorList>
            <person name="Goeker M."/>
        </authorList>
    </citation>
    <scope>NUCLEOTIDE SEQUENCE [LARGE SCALE GENOMIC DNA]</scope>
    <source>
        <strain evidence="7 8">DSM 18401</strain>
    </source>
</reference>
<dbReference type="GO" id="GO:0005829">
    <property type="term" value="C:cytosol"/>
    <property type="evidence" value="ECO:0007669"/>
    <property type="project" value="TreeGrafter"/>
</dbReference>
<comment type="function">
    <text evidence="6">Specifically methylates the N7 position of guanine in position 527 of 16S rRNA.</text>
</comment>
<dbReference type="PANTHER" id="PTHR31760">
    <property type="entry name" value="S-ADENOSYL-L-METHIONINE-DEPENDENT METHYLTRANSFERASES SUPERFAMILY PROTEIN"/>
    <property type="match status" value="1"/>
</dbReference>